<protein>
    <submittedName>
        <fullName evidence="2">Ras-related protein Rab-6A</fullName>
    </submittedName>
</protein>
<dbReference type="OrthoDB" id="63533at2759"/>
<dbReference type="PROSITE" id="PS51419">
    <property type="entry name" value="RAB"/>
    <property type="match status" value="1"/>
</dbReference>
<dbReference type="PRINTS" id="PR00449">
    <property type="entry name" value="RASTRNSFRMNG"/>
</dbReference>
<dbReference type="SMART" id="SM00173">
    <property type="entry name" value="RAS"/>
    <property type="match status" value="1"/>
</dbReference>
<reference evidence="2" key="1">
    <citation type="submission" date="2016-10" db="EMBL/GenBank/DDBJ databases">
        <authorList>
            <person name="Benchimol M."/>
            <person name="Almeida L.G."/>
            <person name="Vasconcelos A.T."/>
            <person name="Perreira-Neves A."/>
            <person name="Rosa I.A."/>
            <person name="Tasca T."/>
            <person name="Bogo M.R."/>
            <person name="de Souza W."/>
        </authorList>
    </citation>
    <scope>NUCLEOTIDE SEQUENCE [LARGE SCALE GENOMIC DNA]</scope>
    <source>
        <strain evidence="2">K</strain>
    </source>
</reference>
<sequence length="192" mass="21493">MEEDPQKFKVSFIGPCTGGKTSIITRFHSKNFTTQVDYTIGASFISHTLSTSNGDVTLHIWDTAGQERYKCLVPMYFRGSAALVVVFDISSPINFESAKEWCTTVNNEEDNSFDLYFVANKMDLQQNVSREKAEEFAKSVNATYLETSAKTGENVDALFEMIAENISKRDEAYLGIPISDTEEQQNKSGCCK</sequence>
<dbReference type="FunFam" id="3.40.50.300:FF:000808">
    <property type="entry name" value="Small GTP-binding protein, putative"/>
    <property type="match status" value="1"/>
</dbReference>
<dbReference type="PROSITE" id="PS51421">
    <property type="entry name" value="RAS"/>
    <property type="match status" value="1"/>
</dbReference>
<dbReference type="GO" id="GO:0003924">
    <property type="term" value="F:GTPase activity"/>
    <property type="evidence" value="ECO:0007669"/>
    <property type="project" value="InterPro"/>
</dbReference>
<name>A0A1J4KPD6_9EUKA</name>
<dbReference type="GO" id="GO:0005525">
    <property type="term" value="F:GTP binding"/>
    <property type="evidence" value="ECO:0007669"/>
    <property type="project" value="InterPro"/>
</dbReference>
<dbReference type="EMBL" id="MLAK01000548">
    <property type="protein sequence ID" value="OHT13099.1"/>
    <property type="molecule type" value="Genomic_DNA"/>
</dbReference>
<dbReference type="GeneID" id="94833935"/>
<comment type="caution">
    <text evidence="2">The sequence shown here is derived from an EMBL/GenBank/DDBJ whole genome shotgun (WGS) entry which is preliminary data.</text>
</comment>
<dbReference type="VEuPathDB" id="TrichDB:TRFO_16849"/>
<evidence type="ECO:0000313" key="3">
    <source>
        <dbReference type="Proteomes" id="UP000179807"/>
    </source>
</evidence>
<dbReference type="InterPro" id="IPR005225">
    <property type="entry name" value="Small_GTP-bd"/>
</dbReference>
<gene>
    <name evidence="2" type="primary">RAB6A</name>
    <name evidence="2" type="ORF">TRFO_16849</name>
</gene>
<evidence type="ECO:0000256" key="1">
    <source>
        <dbReference type="ARBA" id="ARBA00022741"/>
    </source>
</evidence>
<evidence type="ECO:0000313" key="2">
    <source>
        <dbReference type="EMBL" id="OHT13099.1"/>
    </source>
</evidence>
<dbReference type="NCBIfam" id="TIGR00231">
    <property type="entry name" value="small_GTP"/>
    <property type="match status" value="1"/>
</dbReference>
<keyword evidence="3" id="KW-1185">Reference proteome</keyword>
<dbReference type="SMART" id="SM00174">
    <property type="entry name" value="RHO"/>
    <property type="match status" value="1"/>
</dbReference>
<dbReference type="Pfam" id="PF00071">
    <property type="entry name" value="Ras"/>
    <property type="match status" value="1"/>
</dbReference>
<dbReference type="CDD" id="cd00154">
    <property type="entry name" value="Rab"/>
    <property type="match status" value="1"/>
</dbReference>
<dbReference type="SMART" id="SM00175">
    <property type="entry name" value="RAB"/>
    <property type="match status" value="1"/>
</dbReference>
<dbReference type="AlphaFoldDB" id="A0A1J4KPD6"/>
<keyword evidence="1" id="KW-0547">Nucleotide-binding</keyword>
<accession>A0A1J4KPD6</accession>
<dbReference type="SUPFAM" id="SSF52540">
    <property type="entry name" value="P-loop containing nucleoside triphosphate hydrolases"/>
    <property type="match status" value="1"/>
</dbReference>
<dbReference type="InterPro" id="IPR027417">
    <property type="entry name" value="P-loop_NTPase"/>
</dbReference>
<proteinExistence type="predicted"/>
<dbReference type="InterPro" id="IPR001806">
    <property type="entry name" value="Small_GTPase"/>
</dbReference>
<dbReference type="PANTHER" id="PTHR47978">
    <property type="match status" value="1"/>
</dbReference>
<dbReference type="RefSeq" id="XP_068366235.1">
    <property type="nucleotide sequence ID" value="XM_068499231.1"/>
</dbReference>
<dbReference type="Proteomes" id="UP000179807">
    <property type="component" value="Unassembled WGS sequence"/>
</dbReference>
<dbReference type="Gene3D" id="3.40.50.300">
    <property type="entry name" value="P-loop containing nucleotide triphosphate hydrolases"/>
    <property type="match status" value="1"/>
</dbReference>
<organism evidence="2 3">
    <name type="scientific">Tritrichomonas foetus</name>
    <dbReference type="NCBI Taxonomy" id="1144522"/>
    <lineage>
        <taxon>Eukaryota</taxon>
        <taxon>Metamonada</taxon>
        <taxon>Parabasalia</taxon>
        <taxon>Tritrichomonadida</taxon>
        <taxon>Tritrichomonadidae</taxon>
        <taxon>Tritrichomonas</taxon>
    </lineage>
</organism>